<name>A0A9P4LFE7_9PLEO</name>
<evidence type="ECO:0000259" key="2">
    <source>
        <dbReference type="Pfam" id="PF13679"/>
    </source>
</evidence>
<accession>A0A9P4LFE7</accession>
<organism evidence="3 4">
    <name type="scientific">Setomelanomma holmii</name>
    <dbReference type="NCBI Taxonomy" id="210430"/>
    <lineage>
        <taxon>Eukaryota</taxon>
        <taxon>Fungi</taxon>
        <taxon>Dikarya</taxon>
        <taxon>Ascomycota</taxon>
        <taxon>Pezizomycotina</taxon>
        <taxon>Dothideomycetes</taxon>
        <taxon>Pleosporomycetidae</taxon>
        <taxon>Pleosporales</taxon>
        <taxon>Pleosporineae</taxon>
        <taxon>Phaeosphaeriaceae</taxon>
        <taxon>Setomelanomma</taxon>
    </lineage>
</organism>
<sequence length="697" mass="77529">MGPDTPLPLPSGFSNTEDFVESILNFTTSSWLLQTLCGGVHILDFYTRSPDLYSTILPESWRDWFQSREIMDILDLLMREDLTQFSHDSQGQQSSWRDGPSPPDELLQYIREVRKHLLAREFPPRGSGLKSQKAAISRHIAMGMKVKKVHEVDNFARYIDRLTSEVAASGKKPITHLVDFGSGQNYLGRALAAVPYSKHIIAVESKLHNIEGAKNMDVLAKLVPKTKIMRNKKEYRKMTGKGKQRKKGEESTPPEHSEERTPSNPPGEIVSACEDGECLPVPTPLSPTNGIAQHVGLTESQSAQDVADKSTNTTTLQIYTEGHGSVQYVEHIIKDGDLTPVIDQVLDSSGVPSDAIKPTFTTIEEPANLEVVPKTRDVNAMVISLHSCGNLVHHGLRSLLLNPHISAVAMVGCCYNLVTERLGPPTYKLPTLRPNHPRLVATSNAFDPNGFPMSEKLANYPLPHQPLASSNKNSKNDDSEHEQPKGIRLNITARMMAVQAPYNWGREDSELFFTRHFYRALLQRIFLDRGIVSAPVDAAGMVGGAVSANGHTSHVKWTPPNGRGPGLSSDGTSTPLTIGTLRKFAYSDFVSYVRAAIGKLTSPNSFCEIDPEFIREKMDGLTDEDIRHYEADYAERKKELSVMWSLMAFSAGVVESVIVTDRWLWLKAQEEVEHAWVEPVFEYKYSPRNLVVVGIKK</sequence>
<evidence type="ECO:0000313" key="4">
    <source>
        <dbReference type="Proteomes" id="UP000799777"/>
    </source>
</evidence>
<dbReference type="Proteomes" id="UP000799777">
    <property type="component" value="Unassembled WGS sequence"/>
</dbReference>
<gene>
    <name evidence="3" type="ORF">EK21DRAFT_78846</name>
</gene>
<feature type="compositionally biased region" description="Basic and acidic residues" evidence="1">
    <location>
        <begin position="247"/>
        <end position="261"/>
    </location>
</feature>
<feature type="domain" description="Methyltransferase" evidence="2">
    <location>
        <begin position="147"/>
        <end position="420"/>
    </location>
</feature>
<feature type="region of interest" description="Disordered" evidence="1">
    <location>
        <begin position="230"/>
        <end position="291"/>
    </location>
</feature>
<comment type="caution">
    <text evidence="3">The sequence shown here is derived from an EMBL/GenBank/DDBJ whole genome shotgun (WGS) entry which is preliminary data.</text>
</comment>
<feature type="region of interest" description="Disordered" evidence="1">
    <location>
        <begin position="462"/>
        <end position="486"/>
    </location>
</feature>
<dbReference type="InterPro" id="IPR025714">
    <property type="entry name" value="Methyltranfer_dom"/>
</dbReference>
<keyword evidence="4" id="KW-1185">Reference proteome</keyword>
<dbReference type="OrthoDB" id="10258156at2759"/>
<dbReference type="EMBL" id="ML978297">
    <property type="protein sequence ID" value="KAF2024376.1"/>
    <property type="molecule type" value="Genomic_DNA"/>
</dbReference>
<evidence type="ECO:0000256" key="1">
    <source>
        <dbReference type="SAM" id="MobiDB-lite"/>
    </source>
</evidence>
<feature type="compositionally biased region" description="Basic residues" evidence="1">
    <location>
        <begin position="230"/>
        <end position="246"/>
    </location>
</feature>
<dbReference type="InterPro" id="IPR052220">
    <property type="entry name" value="METTL25"/>
</dbReference>
<evidence type="ECO:0000313" key="3">
    <source>
        <dbReference type="EMBL" id="KAF2024376.1"/>
    </source>
</evidence>
<dbReference type="AlphaFoldDB" id="A0A9P4LFE7"/>
<proteinExistence type="predicted"/>
<reference evidence="3" key="1">
    <citation type="journal article" date="2020" name="Stud. Mycol.">
        <title>101 Dothideomycetes genomes: a test case for predicting lifestyles and emergence of pathogens.</title>
        <authorList>
            <person name="Haridas S."/>
            <person name="Albert R."/>
            <person name="Binder M."/>
            <person name="Bloem J."/>
            <person name="Labutti K."/>
            <person name="Salamov A."/>
            <person name="Andreopoulos B."/>
            <person name="Baker S."/>
            <person name="Barry K."/>
            <person name="Bills G."/>
            <person name="Bluhm B."/>
            <person name="Cannon C."/>
            <person name="Castanera R."/>
            <person name="Culley D."/>
            <person name="Daum C."/>
            <person name="Ezra D."/>
            <person name="Gonzalez J."/>
            <person name="Henrissat B."/>
            <person name="Kuo A."/>
            <person name="Liang C."/>
            <person name="Lipzen A."/>
            <person name="Lutzoni F."/>
            <person name="Magnuson J."/>
            <person name="Mondo S."/>
            <person name="Nolan M."/>
            <person name="Ohm R."/>
            <person name="Pangilinan J."/>
            <person name="Park H.-J."/>
            <person name="Ramirez L."/>
            <person name="Alfaro M."/>
            <person name="Sun H."/>
            <person name="Tritt A."/>
            <person name="Yoshinaga Y."/>
            <person name="Zwiers L.-H."/>
            <person name="Turgeon B."/>
            <person name="Goodwin S."/>
            <person name="Spatafora J."/>
            <person name="Crous P."/>
            <person name="Grigoriev I."/>
        </authorList>
    </citation>
    <scope>NUCLEOTIDE SEQUENCE</scope>
    <source>
        <strain evidence="3">CBS 110217</strain>
    </source>
</reference>
<dbReference type="Pfam" id="PF13679">
    <property type="entry name" value="Methyltransf_32"/>
    <property type="match status" value="1"/>
</dbReference>
<dbReference type="PANTHER" id="PTHR12496:SF0">
    <property type="entry name" value="METHYLTRANSFERASE DOMAIN-CONTAINING PROTEIN"/>
    <property type="match status" value="1"/>
</dbReference>
<feature type="compositionally biased region" description="Basic and acidic residues" evidence="1">
    <location>
        <begin position="474"/>
        <end position="485"/>
    </location>
</feature>
<dbReference type="PANTHER" id="PTHR12496">
    <property type="entry name" value="CGI-41 METHYLTRANSFERASE"/>
    <property type="match status" value="1"/>
</dbReference>
<protein>
    <recommendedName>
        <fullName evidence="2">Methyltransferase domain-containing protein</fullName>
    </recommendedName>
</protein>